<dbReference type="Pfam" id="PF13302">
    <property type="entry name" value="Acetyltransf_3"/>
    <property type="match status" value="1"/>
</dbReference>
<comment type="caution">
    <text evidence="2">The sequence shown here is derived from an EMBL/GenBank/DDBJ whole genome shotgun (WGS) entry which is preliminary data.</text>
</comment>
<dbReference type="EMBL" id="SJJZ01000004">
    <property type="protein sequence ID" value="TCC03655.1"/>
    <property type="molecule type" value="Genomic_DNA"/>
</dbReference>
<name>A0A4R0GZK0_9ACTN</name>
<keyword evidence="3" id="KW-1185">Reference proteome</keyword>
<sequence length="172" mass="18980">MHSPAERIFLRSLELADLASYVSWGRDRRFCEHAGWTVDLPAAELEAHWRALIERPIPDHLRRAAVAGDEVVGYVDLAGAEPDRRELGYVIGPSDRWGLGLGGIVARLGLEYGFDVLGLQEIWAEAVDANRASVRILAALGMTETGRGEDESLLGAASYYRRFSISRADWAS</sequence>
<reference evidence="2 3" key="1">
    <citation type="submission" date="2019-02" db="EMBL/GenBank/DDBJ databases">
        <title>Kribbella capetownensis sp. nov. and Kribbella speibonae sp. nov., isolated from soil.</title>
        <authorList>
            <person name="Curtis S.M."/>
            <person name="Norton I."/>
            <person name="Everest G.J."/>
            <person name="Meyers P.R."/>
        </authorList>
    </citation>
    <scope>NUCLEOTIDE SEQUENCE [LARGE SCALE GENOMIC DNA]</scope>
    <source>
        <strain evidence="2 3">KCTC 29219</strain>
    </source>
</reference>
<dbReference type="Proteomes" id="UP000292346">
    <property type="component" value="Unassembled WGS sequence"/>
</dbReference>
<feature type="domain" description="N-acetyltransferase" evidence="1">
    <location>
        <begin position="8"/>
        <end position="166"/>
    </location>
</feature>
<proteinExistence type="predicted"/>
<evidence type="ECO:0000259" key="1">
    <source>
        <dbReference type="PROSITE" id="PS51186"/>
    </source>
</evidence>
<dbReference type="GO" id="GO:0016747">
    <property type="term" value="F:acyltransferase activity, transferring groups other than amino-acyl groups"/>
    <property type="evidence" value="ECO:0007669"/>
    <property type="project" value="InterPro"/>
</dbReference>
<dbReference type="OrthoDB" id="9795206at2"/>
<evidence type="ECO:0000313" key="3">
    <source>
        <dbReference type="Proteomes" id="UP000292346"/>
    </source>
</evidence>
<dbReference type="InterPro" id="IPR000182">
    <property type="entry name" value="GNAT_dom"/>
</dbReference>
<dbReference type="RefSeq" id="WP_131344210.1">
    <property type="nucleotide sequence ID" value="NZ_SJJZ01000004.1"/>
</dbReference>
<dbReference type="PANTHER" id="PTHR43415">
    <property type="entry name" value="SPERMIDINE N(1)-ACETYLTRANSFERASE"/>
    <property type="match status" value="1"/>
</dbReference>
<evidence type="ECO:0000313" key="2">
    <source>
        <dbReference type="EMBL" id="TCC03655.1"/>
    </source>
</evidence>
<accession>A0A4R0GZK0</accession>
<keyword evidence="2" id="KW-0808">Transferase</keyword>
<dbReference type="PROSITE" id="PS51186">
    <property type="entry name" value="GNAT"/>
    <property type="match status" value="1"/>
</dbReference>
<dbReference type="PANTHER" id="PTHR43415:SF3">
    <property type="entry name" value="GNAT-FAMILY ACETYLTRANSFERASE"/>
    <property type="match status" value="1"/>
</dbReference>
<protein>
    <submittedName>
        <fullName evidence="2">N-acetyltransferase</fullName>
    </submittedName>
</protein>
<dbReference type="SUPFAM" id="SSF55729">
    <property type="entry name" value="Acyl-CoA N-acyltransferases (Nat)"/>
    <property type="match status" value="1"/>
</dbReference>
<gene>
    <name evidence="2" type="ORF">E0H45_31485</name>
</gene>
<organism evidence="2 3">
    <name type="scientific">Kribbella soli</name>
    <dbReference type="NCBI Taxonomy" id="1124743"/>
    <lineage>
        <taxon>Bacteria</taxon>
        <taxon>Bacillati</taxon>
        <taxon>Actinomycetota</taxon>
        <taxon>Actinomycetes</taxon>
        <taxon>Propionibacteriales</taxon>
        <taxon>Kribbellaceae</taxon>
        <taxon>Kribbella</taxon>
    </lineage>
</organism>
<dbReference type="Gene3D" id="3.40.630.30">
    <property type="match status" value="1"/>
</dbReference>
<dbReference type="InterPro" id="IPR016181">
    <property type="entry name" value="Acyl_CoA_acyltransferase"/>
</dbReference>
<dbReference type="AlphaFoldDB" id="A0A4R0GZK0"/>